<reference evidence="5 6" key="1">
    <citation type="journal article" date="2009" name="Appl. Environ. Microbiol.">
        <title>Rhizobium sp. strain NGR234 possesses a remarkable number of secretion systems.</title>
        <authorList>
            <person name="Schmeisser C."/>
            <person name="Liesegang H."/>
            <person name="Krysciak D."/>
            <person name="Bakkou N."/>
            <person name="Le Quere A."/>
            <person name="Wollherr A."/>
            <person name="Heinemeyer I."/>
            <person name="Morgenstern B."/>
            <person name="Pommerening-Roeser A."/>
            <person name="Flores M."/>
            <person name="Palacios R."/>
            <person name="Brenner S."/>
            <person name="Gottschalk G."/>
            <person name="Schmitz R.A."/>
            <person name="Broughton W.J."/>
            <person name="Perret X."/>
            <person name="Strittmatter A.W."/>
            <person name="Streit W.R."/>
        </authorList>
    </citation>
    <scope>NUCLEOTIDE SEQUENCE [LARGE SCALE GENOMIC DNA]</scope>
    <source>
        <strain evidence="6">NBRC 101917 / NGR234</strain>
    </source>
</reference>
<dbReference type="SUPFAM" id="SSF55073">
    <property type="entry name" value="Nucleotide cyclase"/>
    <property type="match status" value="1"/>
</dbReference>
<dbReference type="KEGG" id="rhi:NGR_c04750"/>
<dbReference type="Proteomes" id="UP000001054">
    <property type="component" value="Chromosome"/>
</dbReference>
<dbReference type="InterPro" id="IPR043128">
    <property type="entry name" value="Rev_trsase/Diguanyl_cyclase"/>
</dbReference>
<dbReference type="SMART" id="SM00267">
    <property type="entry name" value="GGDEF"/>
    <property type="match status" value="1"/>
</dbReference>
<dbReference type="PANTHER" id="PTHR44757:SF2">
    <property type="entry name" value="BIOFILM ARCHITECTURE MAINTENANCE PROTEIN MBAA"/>
    <property type="match status" value="1"/>
</dbReference>
<dbReference type="InterPro" id="IPR000160">
    <property type="entry name" value="GGDEF_dom"/>
</dbReference>
<keyword evidence="6" id="KW-1185">Reference proteome</keyword>
<dbReference type="HOGENOM" id="CLU_000445_70_45_5"/>
<dbReference type="Pfam" id="PF00990">
    <property type="entry name" value="GGDEF"/>
    <property type="match status" value="1"/>
</dbReference>
<evidence type="ECO:0000256" key="1">
    <source>
        <dbReference type="SAM" id="MobiDB-lite"/>
    </source>
</evidence>
<dbReference type="Pfam" id="PF00563">
    <property type="entry name" value="EAL"/>
    <property type="match status" value="1"/>
</dbReference>
<dbReference type="PATRIC" id="fig|394.7.peg.3282"/>
<dbReference type="InterPro" id="IPR052155">
    <property type="entry name" value="Biofilm_reg_signaling"/>
</dbReference>
<evidence type="ECO:0000313" key="5">
    <source>
        <dbReference type="EMBL" id="ACP24271.1"/>
    </source>
</evidence>
<dbReference type="OrthoDB" id="8416215at2"/>
<feature type="region of interest" description="Disordered" evidence="1">
    <location>
        <begin position="883"/>
        <end position="903"/>
    </location>
</feature>
<dbReference type="CDD" id="cd01948">
    <property type="entry name" value="EAL"/>
    <property type="match status" value="1"/>
</dbReference>
<evidence type="ECO:0000259" key="4">
    <source>
        <dbReference type="PROSITE" id="PS50887"/>
    </source>
</evidence>
<dbReference type="PROSITE" id="PS50887">
    <property type="entry name" value="GGDEF"/>
    <property type="match status" value="1"/>
</dbReference>
<feature type="transmembrane region" description="Helical" evidence="2">
    <location>
        <begin position="114"/>
        <end position="136"/>
    </location>
</feature>
<feature type="transmembrane region" description="Helical" evidence="2">
    <location>
        <begin position="364"/>
        <end position="385"/>
    </location>
</feature>
<dbReference type="AlphaFoldDB" id="C3MHE3"/>
<sequence length="903" mass="99305">MAIFGPPGRDTFLARLRFGYRRFAAQAARPGVPRFHRFAGKRRCQCPGLDHADHEQRGVEAPAGGDAIRPGDLSAGHDPGEKPVPAGTLNPVGPSAPTHHQHIGEFSVTLSKRALFLIFPVVLLGYLLAALSVYFAQERSIQALEKAKLSQRLEHAGAVFQNEVQRSKSFLNALLNGNVLRQFVAETDERYRVTALGARLQESIKSLSEDPIAYISFAILNSKAEPEYYYENGWDPFAEIDEPQRDLARKLLAGKRLSDLTYLEPTGDRPRIVFSLFVDPVTFGRPMPSNKANALLMQIAVLPDRFLAMQAALKKEYGADIVLQPWPLAVTDRLSAGTPLGTQLYATIVVPDAYFEAEVLRRKVLLACGALAMSLISIFLIVLLIRRFITGPIASLDADVTAVMNGERDDIRDMDEAGEIGRLTHNIRELHGQSAHSLRLVQQNSWTDTLTGINNRGRFNALAAGVVEEAVASGEKCSLLFIDIDNFKFVNDKHGHDVGDDLLKTLAVRIGQTVEAITRRRQLEPAILARLSGDEFAVLVRSNPGEGTIREISNAILALFDGGFEVSGKSYPVTASIGVAICPDDATNIAELISNADAAMYQAKSGGRNRSSRFSRALHDKRTRLRQIQEELRGLDPDEQFRLVYMPIVNVRGQVTGCEALLRWHSPILGAVTPDEFVPIAESSGLFTKIDWWVINKAMSDCGQLKALFGQDTVLAINISSAELHSHALGDYLSDCAARHQLEPQSIDIELTETFAVKISDQLRQNIDELRHKGFRLSIDDFGAGYTSIQQIIDYAADTIKLDRALVTNLTASHSLSVLKAVVALCHAKDMAVIGEGVDTPEKLAMLTAAGCDRFQGYLISKPLSLDDLAIWALTRTAQHVKDRPADERSVSARRSSSREARR</sequence>
<name>C3MHE3_SINFN</name>
<keyword evidence="2" id="KW-0472">Membrane</keyword>
<gene>
    <name evidence="5" type="ordered locus">NGR_c04750</name>
</gene>
<evidence type="ECO:0000313" key="6">
    <source>
        <dbReference type="Proteomes" id="UP000001054"/>
    </source>
</evidence>
<dbReference type="STRING" id="394.NGR_c04750"/>
<dbReference type="Gene3D" id="3.30.70.270">
    <property type="match status" value="1"/>
</dbReference>
<proteinExistence type="predicted"/>
<dbReference type="InterPro" id="IPR001633">
    <property type="entry name" value="EAL_dom"/>
</dbReference>
<protein>
    <submittedName>
        <fullName evidence="5">C-di-GMP phosphodiesterase A-related protein</fullName>
    </submittedName>
</protein>
<dbReference type="SMART" id="SM00052">
    <property type="entry name" value="EAL"/>
    <property type="match status" value="1"/>
</dbReference>
<feature type="domain" description="EAL" evidence="3">
    <location>
        <begin position="625"/>
        <end position="877"/>
    </location>
</feature>
<dbReference type="Gene3D" id="3.20.20.450">
    <property type="entry name" value="EAL domain"/>
    <property type="match status" value="1"/>
</dbReference>
<dbReference type="PROSITE" id="PS50883">
    <property type="entry name" value="EAL"/>
    <property type="match status" value="1"/>
</dbReference>
<accession>C3MHE3</accession>
<dbReference type="SUPFAM" id="SSF141868">
    <property type="entry name" value="EAL domain-like"/>
    <property type="match status" value="1"/>
</dbReference>
<dbReference type="EMBL" id="CP001389">
    <property type="protein sequence ID" value="ACP24271.1"/>
    <property type="molecule type" value="Genomic_DNA"/>
</dbReference>
<dbReference type="CDD" id="cd01949">
    <property type="entry name" value="GGDEF"/>
    <property type="match status" value="1"/>
</dbReference>
<evidence type="ECO:0000259" key="3">
    <source>
        <dbReference type="PROSITE" id="PS50883"/>
    </source>
</evidence>
<organism evidence="5 6">
    <name type="scientific">Sinorhizobium fredii (strain NBRC 101917 / NGR234)</name>
    <dbReference type="NCBI Taxonomy" id="394"/>
    <lineage>
        <taxon>Bacteria</taxon>
        <taxon>Pseudomonadati</taxon>
        <taxon>Pseudomonadota</taxon>
        <taxon>Alphaproteobacteria</taxon>
        <taxon>Hyphomicrobiales</taxon>
        <taxon>Rhizobiaceae</taxon>
        <taxon>Sinorhizobium/Ensifer group</taxon>
        <taxon>Sinorhizobium</taxon>
    </lineage>
</organism>
<dbReference type="PANTHER" id="PTHR44757">
    <property type="entry name" value="DIGUANYLATE CYCLASE DGCP"/>
    <property type="match status" value="1"/>
</dbReference>
<dbReference type="eggNOG" id="COG5001">
    <property type="taxonomic scope" value="Bacteria"/>
</dbReference>
<keyword evidence="2" id="KW-0812">Transmembrane</keyword>
<evidence type="ECO:0000256" key="2">
    <source>
        <dbReference type="SAM" id="Phobius"/>
    </source>
</evidence>
<feature type="region of interest" description="Disordered" evidence="1">
    <location>
        <begin position="61"/>
        <end position="84"/>
    </location>
</feature>
<dbReference type="InterPro" id="IPR035919">
    <property type="entry name" value="EAL_sf"/>
</dbReference>
<dbReference type="NCBIfam" id="TIGR00254">
    <property type="entry name" value="GGDEF"/>
    <property type="match status" value="1"/>
</dbReference>
<keyword evidence="2" id="KW-1133">Transmembrane helix</keyword>
<feature type="domain" description="GGDEF" evidence="4">
    <location>
        <begin position="475"/>
        <end position="616"/>
    </location>
</feature>
<dbReference type="InterPro" id="IPR029787">
    <property type="entry name" value="Nucleotide_cyclase"/>
</dbReference>